<reference evidence="1 2" key="1">
    <citation type="submission" date="2018-03" db="EMBL/GenBank/DDBJ databases">
        <title>Ahniella affigens gen. nov., sp. nov., a gammaproteobacterium isolated from sandy soil near a stream.</title>
        <authorList>
            <person name="Ko Y."/>
            <person name="Kim J.-H."/>
        </authorList>
    </citation>
    <scope>NUCLEOTIDE SEQUENCE [LARGE SCALE GENOMIC DNA]</scope>
    <source>
        <strain evidence="1 2">D13</strain>
    </source>
</reference>
<reference evidence="1 2" key="2">
    <citation type="submission" date="2018-03" db="EMBL/GenBank/DDBJ databases">
        <authorList>
            <person name="Keele B.F."/>
        </authorList>
    </citation>
    <scope>NUCLEOTIDE SEQUENCE [LARGE SCALE GENOMIC DNA]</scope>
    <source>
        <strain evidence="1 2">D13</strain>
    </source>
</reference>
<gene>
    <name evidence="1" type="ORF">C7S18_14660</name>
</gene>
<proteinExistence type="predicted"/>
<evidence type="ECO:0000313" key="1">
    <source>
        <dbReference type="EMBL" id="AVP98353.1"/>
    </source>
</evidence>
<dbReference type="RefSeq" id="WP_106892274.1">
    <property type="nucleotide sequence ID" value="NZ_CP027860.1"/>
</dbReference>
<sequence length="158" mass="18361">MSAWLIAQGFRLRDPEKVCHAANFQVQQRWQSSKTSVLLALSECAAWVRDHAQFTRLTDELLKRPDFEQQDRDYLDDLRLLRSGDLAASTLPQHGRPPWSRIPWICMVYSLETMARSGENLNTPENRTFLSDTLSWIPEWRVEERQALSDLMPEKSAS</sequence>
<accession>A0A2P1PU32</accession>
<dbReference type="KEGG" id="xba:C7S18_14660"/>
<keyword evidence="2" id="KW-1185">Reference proteome</keyword>
<dbReference type="AlphaFoldDB" id="A0A2P1PU32"/>
<name>A0A2P1PU32_9GAMM</name>
<organism evidence="1 2">
    <name type="scientific">Ahniella affigens</name>
    <dbReference type="NCBI Taxonomy" id="2021234"/>
    <lineage>
        <taxon>Bacteria</taxon>
        <taxon>Pseudomonadati</taxon>
        <taxon>Pseudomonadota</taxon>
        <taxon>Gammaproteobacteria</taxon>
        <taxon>Lysobacterales</taxon>
        <taxon>Rhodanobacteraceae</taxon>
        <taxon>Ahniella</taxon>
    </lineage>
</organism>
<dbReference type="EMBL" id="CP027860">
    <property type="protein sequence ID" value="AVP98353.1"/>
    <property type="molecule type" value="Genomic_DNA"/>
</dbReference>
<evidence type="ECO:0000313" key="2">
    <source>
        <dbReference type="Proteomes" id="UP000241074"/>
    </source>
</evidence>
<protein>
    <submittedName>
        <fullName evidence="1">Uncharacterized protein</fullName>
    </submittedName>
</protein>
<dbReference type="Proteomes" id="UP000241074">
    <property type="component" value="Chromosome"/>
</dbReference>